<comment type="caution">
    <text evidence="2">The sequence shown here is derived from an EMBL/GenBank/DDBJ whole genome shotgun (WGS) entry which is preliminary data.</text>
</comment>
<sequence>MALFNEKEMNRQVEKKSETKPSPQPPKQEKKPGEVVKIKGFQEKKETQPVVAPLREEVMPVKKSKKNIMQHLGNKKQEVVQKTAKIDEASGRQGRKEKEKKVKKAKKKEKPPHIKKSIAEIIPIIDITESGVFEFREEQGFVDILQIQGTDIYSMNEEEAEFAIYHLAHYYQSYQESIKIVSMNFPVSTEPQQRFLLKKIEACQNPLYERFLVQKLKELQYLEWGRTNREYFLFVYGESEFVVKERVDSSKRYLQRCIPLLEMEVEKKIEILYKLHNQNSKIGSKK</sequence>
<protein>
    <submittedName>
        <fullName evidence="2">Uncharacterized protein</fullName>
    </submittedName>
</protein>
<evidence type="ECO:0000313" key="5">
    <source>
        <dbReference type="Proteomes" id="UP000264294"/>
    </source>
</evidence>
<feature type="region of interest" description="Disordered" evidence="1">
    <location>
        <begin position="70"/>
        <end position="111"/>
    </location>
</feature>
<dbReference type="EMBL" id="JMQC01000007">
    <property type="protein sequence ID" value="KFN04681.1"/>
    <property type="molecule type" value="Genomic_DNA"/>
</dbReference>
<dbReference type="PATRIC" id="fig|1405.8.peg.71"/>
<feature type="compositionally biased region" description="Basic residues" evidence="1">
    <location>
        <begin position="101"/>
        <end position="111"/>
    </location>
</feature>
<evidence type="ECO:0000313" key="4">
    <source>
        <dbReference type="Proteomes" id="UP000029389"/>
    </source>
</evidence>
<name>A0A090ZKG9_9BACI</name>
<evidence type="ECO:0000256" key="1">
    <source>
        <dbReference type="SAM" id="MobiDB-lite"/>
    </source>
</evidence>
<feature type="compositionally biased region" description="Basic and acidic residues" evidence="1">
    <location>
        <begin position="75"/>
        <end position="100"/>
    </location>
</feature>
<reference evidence="2 4" key="1">
    <citation type="submission" date="2014-04" db="EMBL/GenBank/DDBJ databases">
        <authorList>
            <person name="Bishop-Lilly K.A."/>
            <person name="Broomall S.M."/>
            <person name="Chain P.S."/>
            <person name="Chertkov O."/>
            <person name="Coyne S.R."/>
            <person name="Daligault H.E."/>
            <person name="Davenport K.W."/>
            <person name="Erkkila T."/>
            <person name="Frey K.G."/>
            <person name="Gibbons H.S."/>
            <person name="Gu W."/>
            <person name="Jaissle J."/>
            <person name="Johnson S.L."/>
            <person name="Koroleva G.I."/>
            <person name="Ladner J.T."/>
            <person name="Lo C.-C."/>
            <person name="Minogue T.D."/>
            <person name="Munk C."/>
            <person name="Palacios G.F."/>
            <person name="Redden C.L."/>
            <person name="Rosenzweig C.N."/>
            <person name="Scholz M.B."/>
            <person name="Teshima H."/>
            <person name="Xu Y."/>
        </authorList>
    </citation>
    <scope>NUCLEOTIDE SEQUENCE [LARGE SCALE GENOMIC DNA]</scope>
    <source>
        <strain evidence="2 4">BHP</strain>
    </source>
</reference>
<organism evidence="2 4">
    <name type="scientific">Bacillus clarus</name>
    <dbReference type="NCBI Taxonomy" id="2338372"/>
    <lineage>
        <taxon>Bacteria</taxon>
        <taxon>Bacillati</taxon>
        <taxon>Bacillota</taxon>
        <taxon>Bacilli</taxon>
        <taxon>Bacillales</taxon>
        <taxon>Bacillaceae</taxon>
        <taxon>Bacillus</taxon>
        <taxon>Bacillus cereus group</taxon>
    </lineage>
</organism>
<keyword evidence="5" id="KW-1185">Reference proteome</keyword>
<evidence type="ECO:0000313" key="3">
    <source>
        <dbReference type="EMBL" id="RFT63899.1"/>
    </source>
</evidence>
<evidence type="ECO:0000313" key="2">
    <source>
        <dbReference type="EMBL" id="KFN04681.1"/>
    </source>
</evidence>
<dbReference type="EMBL" id="QVOD01000042">
    <property type="protein sequence ID" value="RFT63899.1"/>
    <property type="molecule type" value="Genomic_DNA"/>
</dbReference>
<dbReference type="Proteomes" id="UP000264294">
    <property type="component" value="Unassembled WGS sequence"/>
</dbReference>
<accession>A0A090ZKG9</accession>
<dbReference type="RefSeq" id="WP_042978668.1">
    <property type="nucleotide sequence ID" value="NZ_JMQC01000007.1"/>
</dbReference>
<gene>
    <name evidence="3" type="ORF">D0U04_23815</name>
    <name evidence="2" type="ORF">DJ93_5900</name>
</gene>
<dbReference type="Proteomes" id="UP000029389">
    <property type="component" value="Unassembled WGS sequence"/>
</dbReference>
<dbReference type="AlphaFoldDB" id="A0A090ZKG9"/>
<feature type="compositionally biased region" description="Basic and acidic residues" evidence="1">
    <location>
        <begin position="1"/>
        <end position="19"/>
    </location>
</feature>
<feature type="compositionally biased region" description="Basic and acidic residues" evidence="1">
    <location>
        <begin position="27"/>
        <end position="47"/>
    </location>
</feature>
<reference evidence="3 5" key="2">
    <citation type="submission" date="2018-08" db="EMBL/GenBank/DDBJ databases">
        <title>Bacillus clarus sp. nov. strain PS00077A.</title>
        <authorList>
            <person name="Mendez Acevedo M."/>
            <person name="Carroll L."/>
            <person name="Mukherjee M."/>
            <person name="Wiedmann M."/>
            <person name="Kovac J."/>
        </authorList>
    </citation>
    <scope>NUCLEOTIDE SEQUENCE [LARGE SCALE GENOMIC DNA]</scope>
    <source>
        <strain evidence="3 5">PS00077A</strain>
    </source>
</reference>
<feature type="region of interest" description="Disordered" evidence="1">
    <location>
        <begin position="1"/>
        <end position="48"/>
    </location>
</feature>
<proteinExistence type="predicted"/>